<dbReference type="CDD" id="cd00761">
    <property type="entry name" value="Glyco_tranf_GTA_type"/>
    <property type="match status" value="1"/>
</dbReference>
<dbReference type="EMBL" id="KC526918">
    <property type="protein sequence ID" value="AHB32823.1"/>
    <property type="molecule type" value="Genomic_DNA"/>
</dbReference>
<dbReference type="RefSeq" id="WP_270893328.1">
    <property type="nucleotide sequence ID" value="NZ_CM125920.1"/>
</dbReference>
<evidence type="ECO:0000313" key="2">
    <source>
        <dbReference type="EMBL" id="AHB32823.1"/>
    </source>
</evidence>
<gene>
    <name evidence="2" type="primary">gtr129</name>
</gene>
<evidence type="ECO:0000259" key="1">
    <source>
        <dbReference type="Pfam" id="PF00535"/>
    </source>
</evidence>
<protein>
    <submittedName>
        <fullName evidence="2">Gtr129</fullName>
    </submittedName>
</protein>
<feature type="domain" description="Glycosyltransferase 2-like" evidence="1">
    <location>
        <begin position="9"/>
        <end position="152"/>
    </location>
</feature>
<sequence>MNNNKIALVVIVYGKALEDALTIQSLLGFERKLDYLLIVNNGPTVIDENSAVLSALAQKHHHIVLENQVQNKPLSWIYNDFIQQYDADRYAFFDDDTVVSREYCEKILFDTEYYHLGLPSIRSIHDGNAYYPVISSSPKEVQEGYYQYNKGTYSIGSGLIVSRDLKKTLIDAFGEVFDHHFAFYGVDISLFRRLDKLQCSDQFIVNTRAELSHHLSKFSKEISDFRKKELLIDQILQFRWYRTNTKYIFKIVVGMLLHLKIAELRLVLKTFIEGKHPRC</sequence>
<proteinExistence type="predicted"/>
<reference evidence="2" key="1">
    <citation type="journal article" date="2013" name="PLoS ONE">
        <title>Diversity in the major polysaccharide antigen of Acinetobacter baumannii assessed by DNA sequencing, and development of a molecular serotyping scheme.</title>
        <authorList>
            <person name="Hu D."/>
            <person name="Liu B."/>
            <person name="Dijkshoorn L."/>
            <person name="Wang L."/>
            <person name="Reeves P.R."/>
        </authorList>
    </citation>
    <scope>NUCLEOTIDE SEQUENCE</scope>
    <source>
        <strain evidence="2">LUH5547</strain>
    </source>
</reference>
<dbReference type="Pfam" id="PF00535">
    <property type="entry name" value="Glycos_transf_2"/>
    <property type="match status" value="1"/>
</dbReference>
<reference evidence="2" key="2">
    <citation type="journal article" date="2017" name="Int. J. Biol. Macromol.">
        <title>Acinetobacter baumannii K11 and K83 capsular polysaccharides have the same 6-deoxy-l-talose-containing pentasaccharide K units but different linkages between the K units.</title>
        <authorList>
            <person name="Kenyon J.J."/>
            <person name="Shashkov A.S."/>
            <person name="Senchenkova S.N."/>
            <person name="Shneider M.M."/>
            <person name="Liu B."/>
            <person name="Popova A.V."/>
            <person name="Arbatsky N.P."/>
            <person name="Miroshnikov K.A."/>
            <person name="Wang L."/>
            <person name="Knirel Y.A."/>
            <person name="Hall R.M."/>
        </authorList>
    </citation>
    <scope>NUCLEOTIDE SEQUENCE</scope>
    <source>
        <strain evidence="2">LUH5547</strain>
    </source>
</reference>
<dbReference type="InterPro" id="IPR001173">
    <property type="entry name" value="Glyco_trans_2-like"/>
</dbReference>
<dbReference type="InterPro" id="IPR029044">
    <property type="entry name" value="Nucleotide-diphossugar_trans"/>
</dbReference>
<dbReference type="SUPFAM" id="SSF53448">
    <property type="entry name" value="Nucleotide-diphospho-sugar transferases"/>
    <property type="match status" value="1"/>
</dbReference>
<accession>V5RCB3</accession>
<name>V5RCB3_ACIBA</name>
<dbReference type="AlphaFoldDB" id="V5RCB3"/>
<organism evidence="2">
    <name type="scientific">Acinetobacter baumannii</name>
    <dbReference type="NCBI Taxonomy" id="470"/>
    <lineage>
        <taxon>Bacteria</taxon>
        <taxon>Pseudomonadati</taxon>
        <taxon>Pseudomonadota</taxon>
        <taxon>Gammaproteobacteria</taxon>
        <taxon>Moraxellales</taxon>
        <taxon>Moraxellaceae</taxon>
        <taxon>Acinetobacter</taxon>
        <taxon>Acinetobacter calcoaceticus/baumannii complex</taxon>
    </lineage>
</organism>
<dbReference type="Gene3D" id="3.90.550.10">
    <property type="entry name" value="Spore Coat Polysaccharide Biosynthesis Protein SpsA, Chain A"/>
    <property type="match status" value="1"/>
</dbReference>